<dbReference type="FunFam" id="1.10.10.60:FF:000141">
    <property type="entry name" value="TetR family transcriptional regulator"/>
    <property type="match status" value="1"/>
</dbReference>
<dbReference type="InterPro" id="IPR001647">
    <property type="entry name" value="HTH_TetR"/>
</dbReference>
<dbReference type="InterPro" id="IPR036271">
    <property type="entry name" value="Tet_transcr_reg_TetR-rel_C_sf"/>
</dbReference>
<evidence type="ECO:0000256" key="2">
    <source>
        <dbReference type="ARBA" id="ARBA00023125"/>
    </source>
</evidence>
<evidence type="ECO:0000259" key="6">
    <source>
        <dbReference type="PROSITE" id="PS50977"/>
    </source>
</evidence>
<accession>A0A9E7ZQ16</accession>
<dbReference type="EMBL" id="CP102774">
    <property type="protein sequence ID" value="UZF88913.1"/>
    <property type="molecule type" value="Genomic_DNA"/>
</dbReference>
<keyword evidence="3" id="KW-0804">Transcription</keyword>
<evidence type="ECO:0000256" key="4">
    <source>
        <dbReference type="PROSITE-ProRule" id="PRU00335"/>
    </source>
</evidence>
<dbReference type="PANTHER" id="PTHR30055">
    <property type="entry name" value="HTH-TYPE TRANSCRIPTIONAL REGULATOR RUTR"/>
    <property type="match status" value="1"/>
</dbReference>
<evidence type="ECO:0000256" key="3">
    <source>
        <dbReference type="ARBA" id="ARBA00023163"/>
    </source>
</evidence>
<evidence type="ECO:0000256" key="5">
    <source>
        <dbReference type="SAM" id="MobiDB-lite"/>
    </source>
</evidence>
<sequence>MAKGRARPACNLSFWKLMSFLSLDFCACQTEECGASTGAIMTSSKISEMTGQQGRGRGRPKTRSDEAERQRIVQSARDLFLDVGYGGTTMDAVAARCGVSKRTLYQLFPAKTDLFRVMVADHRRSMLALPRDPDEDLPLAEALAAIFRLEIDEIDNRDRLAFIRLVLADSDRFSEIGEMIEQEGAGPARRLLEDWLSVQQERGRLRAFPADALARMLMDMVFSVLIKRFPGDRLLTVEDRASHARLCLEVFLQGAATTAD</sequence>
<feature type="domain" description="HTH tetR-type" evidence="6">
    <location>
        <begin position="66"/>
        <end position="126"/>
    </location>
</feature>
<dbReference type="Pfam" id="PF00440">
    <property type="entry name" value="TetR_N"/>
    <property type="match status" value="1"/>
</dbReference>
<organism evidence="7">
    <name type="scientific">Bosea sp. NBC_00436</name>
    <dbReference type="NCBI Taxonomy" id="2969620"/>
    <lineage>
        <taxon>Bacteria</taxon>
        <taxon>Pseudomonadati</taxon>
        <taxon>Pseudomonadota</taxon>
        <taxon>Alphaproteobacteria</taxon>
        <taxon>Hyphomicrobiales</taxon>
        <taxon>Boseaceae</taxon>
        <taxon>Bosea</taxon>
    </lineage>
</organism>
<gene>
    <name evidence="7" type="ORF">NWE54_09065</name>
</gene>
<dbReference type="InterPro" id="IPR039536">
    <property type="entry name" value="TetR_C_Proteobacteria"/>
</dbReference>
<feature type="region of interest" description="Disordered" evidence="5">
    <location>
        <begin position="44"/>
        <end position="68"/>
    </location>
</feature>
<feature type="DNA-binding region" description="H-T-H motif" evidence="4">
    <location>
        <begin position="89"/>
        <end position="108"/>
    </location>
</feature>
<name>A0A9E7ZQ16_9HYPH</name>
<proteinExistence type="predicted"/>
<dbReference type="SUPFAM" id="SSF46689">
    <property type="entry name" value="Homeodomain-like"/>
    <property type="match status" value="1"/>
</dbReference>
<dbReference type="PROSITE" id="PS50977">
    <property type="entry name" value="HTH_TETR_2"/>
    <property type="match status" value="1"/>
</dbReference>
<reference evidence="7" key="1">
    <citation type="submission" date="2022-08" db="EMBL/GenBank/DDBJ databases">
        <title>Complete Genome Sequences of 2 Bosea sp. soil isolates.</title>
        <authorList>
            <person name="Alvarez Arevalo M."/>
            <person name="Sterndorff E.B."/>
            <person name="Faurdal D."/>
            <person name="Joergensen T.S."/>
            <person name="Weber T."/>
        </authorList>
    </citation>
    <scope>NUCLEOTIDE SEQUENCE</scope>
    <source>
        <strain evidence="7">NBC_00436</strain>
    </source>
</reference>
<dbReference type="GO" id="GO:0003700">
    <property type="term" value="F:DNA-binding transcription factor activity"/>
    <property type="evidence" value="ECO:0007669"/>
    <property type="project" value="TreeGrafter"/>
</dbReference>
<keyword evidence="2 4" id="KW-0238">DNA-binding</keyword>
<dbReference type="PANTHER" id="PTHR30055:SF223">
    <property type="entry name" value="HTH-TYPE TRANSCRIPTIONAL REGULATOR UIDR"/>
    <property type="match status" value="1"/>
</dbReference>
<dbReference type="GO" id="GO:0000976">
    <property type="term" value="F:transcription cis-regulatory region binding"/>
    <property type="evidence" value="ECO:0007669"/>
    <property type="project" value="TreeGrafter"/>
</dbReference>
<evidence type="ECO:0000313" key="7">
    <source>
        <dbReference type="EMBL" id="UZF88913.1"/>
    </source>
</evidence>
<dbReference type="Pfam" id="PF14246">
    <property type="entry name" value="TetR_C_7"/>
    <property type="match status" value="1"/>
</dbReference>
<evidence type="ECO:0000256" key="1">
    <source>
        <dbReference type="ARBA" id="ARBA00023015"/>
    </source>
</evidence>
<dbReference type="Gene3D" id="1.10.357.10">
    <property type="entry name" value="Tetracycline Repressor, domain 2"/>
    <property type="match status" value="1"/>
</dbReference>
<dbReference type="InterPro" id="IPR009057">
    <property type="entry name" value="Homeodomain-like_sf"/>
</dbReference>
<dbReference type="PRINTS" id="PR00455">
    <property type="entry name" value="HTHTETR"/>
</dbReference>
<dbReference type="SUPFAM" id="SSF48498">
    <property type="entry name" value="Tetracyclin repressor-like, C-terminal domain"/>
    <property type="match status" value="1"/>
</dbReference>
<keyword evidence="1" id="KW-0805">Transcription regulation</keyword>
<protein>
    <submittedName>
        <fullName evidence="7">TetR/AcrR family transcriptional regulator</fullName>
    </submittedName>
</protein>
<dbReference type="InterPro" id="IPR050109">
    <property type="entry name" value="HTH-type_TetR-like_transc_reg"/>
</dbReference>
<dbReference type="AlphaFoldDB" id="A0A9E7ZQ16"/>